<reference evidence="2 3" key="2">
    <citation type="submission" date="2018-11" db="EMBL/GenBank/DDBJ databases">
        <authorList>
            <consortium name="Pathogen Informatics"/>
        </authorList>
    </citation>
    <scope>NUCLEOTIDE SEQUENCE [LARGE SCALE GENOMIC DNA]</scope>
    <source>
        <strain evidence="2 3">MHpl1</strain>
    </source>
</reference>
<evidence type="ECO:0000313" key="4">
    <source>
        <dbReference type="WBParaSite" id="HPLM_0000867601-mRNA-1"/>
    </source>
</evidence>
<proteinExistence type="predicted"/>
<keyword evidence="3" id="KW-1185">Reference proteome</keyword>
<feature type="signal peptide" evidence="1">
    <location>
        <begin position="1"/>
        <end position="18"/>
    </location>
</feature>
<gene>
    <name evidence="2" type="ORF">HPLM_LOCUS8668</name>
</gene>
<evidence type="ECO:0000313" key="2">
    <source>
        <dbReference type="EMBL" id="VDO35510.1"/>
    </source>
</evidence>
<name>A0A0N4WDL0_HAEPC</name>
<reference evidence="4" key="1">
    <citation type="submission" date="2017-02" db="UniProtKB">
        <authorList>
            <consortium name="WormBaseParasite"/>
        </authorList>
    </citation>
    <scope>IDENTIFICATION</scope>
</reference>
<evidence type="ECO:0000256" key="1">
    <source>
        <dbReference type="SAM" id="SignalP"/>
    </source>
</evidence>
<dbReference type="Proteomes" id="UP000268014">
    <property type="component" value="Unassembled WGS sequence"/>
</dbReference>
<dbReference type="OrthoDB" id="5871804at2759"/>
<dbReference type="WBParaSite" id="HPLM_0000867601-mRNA-1">
    <property type="protein sequence ID" value="HPLM_0000867601-mRNA-1"/>
    <property type="gene ID" value="HPLM_0000867601"/>
</dbReference>
<dbReference type="OMA" id="ANLTPPW"/>
<protein>
    <submittedName>
        <fullName evidence="4">ULP_PROTEASE domain-containing protein</fullName>
    </submittedName>
</protein>
<accession>A0A0N4WDL0</accession>
<sequence>MNLLLAILFLLSTSNSDAVKPSFQLGRISPEKRQQRRVPIFQGDPCSDAQQVEDIKAVKFHPRYAALNRPWLRSNVTAKVYSSHGLQHQWSRAKSFPIRGLPNGTTVEDVLLFLDRQNCLFLAIGDVVWKLIHMVRPDQIEGEVSCSIAELYPKCVENYGTETCGFFPVEGRAGHYRLEIGDPMSNRLANTPWTSQLVLHEWGSTLGLRATQWSFTITTMAICDDSAGHVVGYKEGKEEFQYLVDMTGRGYVDTCRKQLAVPVAKTMWREWSDDDSSKLYRFYQLRIFGFTVTNRHLQKYVNAAIEKRRSKKAAQTFYCEFVLNGLISWAGSEGSGCACHLVYPEPIERLRIARAKKIMQEEMGNYWRNFMVEVIDDMEAVYITERQFVDVRNNLLTNNRSHPDEMDASPGILYFDDPLDNDILDVHRRPILSRAQAVDGERLQNLGNDLPKNPAGEHVPMQDTKSREDFNFESSFSRANDETVMYTIADPFSSHSEEENEADFEADSMVIQSESYSEYVISVYALIVPSLYALFIF</sequence>
<keyword evidence="1" id="KW-0732">Signal</keyword>
<organism evidence="4">
    <name type="scientific">Haemonchus placei</name>
    <name type="common">Barber's pole worm</name>
    <dbReference type="NCBI Taxonomy" id="6290"/>
    <lineage>
        <taxon>Eukaryota</taxon>
        <taxon>Metazoa</taxon>
        <taxon>Ecdysozoa</taxon>
        <taxon>Nematoda</taxon>
        <taxon>Chromadorea</taxon>
        <taxon>Rhabditida</taxon>
        <taxon>Rhabditina</taxon>
        <taxon>Rhabditomorpha</taxon>
        <taxon>Strongyloidea</taxon>
        <taxon>Trichostrongylidae</taxon>
        <taxon>Haemonchus</taxon>
    </lineage>
</organism>
<dbReference type="EMBL" id="UZAF01016908">
    <property type="protein sequence ID" value="VDO35510.1"/>
    <property type="molecule type" value="Genomic_DNA"/>
</dbReference>
<feature type="chain" id="PRO_5043123673" evidence="1">
    <location>
        <begin position="19"/>
        <end position="537"/>
    </location>
</feature>
<evidence type="ECO:0000313" key="3">
    <source>
        <dbReference type="Proteomes" id="UP000268014"/>
    </source>
</evidence>
<dbReference type="AlphaFoldDB" id="A0A0N4WDL0"/>